<dbReference type="Proteomes" id="UP000813824">
    <property type="component" value="Unassembled WGS sequence"/>
</dbReference>
<protein>
    <recommendedName>
        <fullName evidence="4">Secreted protein</fullName>
    </recommendedName>
</protein>
<dbReference type="AlphaFoldDB" id="A0A8K0UXX0"/>
<proteinExistence type="predicted"/>
<feature type="signal peptide" evidence="1">
    <location>
        <begin position="1"/>
        <end position="20"/>
    </location>
</feature>
<feature type="chain" id="PRO_5035451599" description="Secreted protein" evidence="1">
    <location>
        <begin position="21"/>
        <end position="88"/>
    </location>
</feature>
<reference evidence="2" key="1">
    <citation type="journal article" date="2021" name="New Phytol.">
        <title>Evolutionary innovations through gain and loss of genes in the ectomycorrhizal Boletales.</title>
        <authorList>
            <person name="Wu G."/>
            <person name="Miyauchi S."/>
            <person name="Morin E."/>
            <person name="Kuo A."/>
            <person name="Drula E."/>
            <person name="Varga T."/>
            <person name="Kohler A."/>
            <person name="Feng B."/>
            <person name="Cao Y."/>
            <person name="Lipzen A."/>
            <person name="Daum C."/>
            <person name="Hundley H."/>
            <person name="Pangilinan J."/>
            <person name="Johnson J."/>
            <person name="Barry K."/>
            <person name="LaButti K."/>
            <person name="Ng V."/>
            <person name="Ahrendt S."/>
            <person name="Min B."/>
            <person name="Choi I.G."/>
            <person name="Park H."/>
            <person name="Plett J.M."/>
            <person name="Magnuson J."/>
            <person name="Spatafora J.W."/>
            <person name="Nagy L.G."/>
            <person name="Henrissat B."/>
            <person name="Grigoriev I.V."/>
            <person name="Yang Z.L."/>
            <person name="Xu J."/>
            <person name="Martin F.M."/>
        </authorList>
    </citation>
    <scope>NUCLEOTIDE SEQUENCE</scope>
    <source>
        <strain evidence="2">KKN 215</strain>
    </source>
</reference>
<name>A0A8K0UXX0_9AGAR</name>
<accession>A0A8K0UXX0</accession>
<keyword evidence="3" id="KW-1185">Reference proteome</keyword>
<sequence>MRMQDRKTLIFMLLIPLLRARSQHMELLLMSRDNHSPSGPSVYCAVDITMQLLHTHDGAFSAHGVTACVLSIAIMRSNDACCVSTWRC</sequence>
<gene>
    <name evidence="2" type="ORF">BXZ70DRAFT_281664</name>
</gene>
<evidence type="ECO:0000313" key="2">
    <source>
        <dbReference type="EMBL" id="KAH8107185.1"/>
    </source>
</evidence>
<dbReference type="EMBL" id="JAEVFJ010000002">
    <property type="protein sequence ID" value="KAH8107185.1"/>
    <property type="molecule type" value="Genomic_DNA"/>
</dbReference>
<comment type="caution">
    <text evidence="2">The sequence shown here is derived from an EMBL/GenBank/DDBJ whole genome shotgun (WGS) entry which is preliminary data.</text>
</comment>
<evidence type="ECO:0008006" key="4">
    <source>
        <dbReference type="Google" id="ProtNLM"/>
    </source>
</evidence>
<evidence type="ECO:0000256" key="1">
    <source>
        <dbReference type="SAM" id="SignalP"/>
    </source>
</evidence>
<evidence type="ECO:0000313" key="3">
    <source>
        <dbReference type="Proteomes" id="UP000813824"/>
    </source>
</evidence>
<keyword evidence="1" id="KW-0732">Signal</keyword>
<organism evidence="2 3">
    <name type="scientific">Cristinia sonorae</name>
    <dbReference type="NCBI Taxonomy" id="1940300"/>
    <lineage>
        <taxon>Eukaryota</taxon>
        <taxon>Fungi</taxon>
        <taxon>Dikarya</taxon>
        <taxon>Basidiomycota</taxon>
        <taxon>Agaricomycotina</taxon>
        <taxon>Agaricomycetes</taxon>
        <taxon>Agaricomycetidae</taxon>
        <taxon>Agaricales</taxon>
        <taxon>Pleurotineae</taxon>
        <taxon>Stephanosporaceae</taxon>
        <taxon>Cristinia</taxon>
    </lineage>
</organism>